<evidence type="ECO:0000313" key="3">
    <source>
        <dbReference type="Proteomes" id="UP000324222"/>
    </source>
</evidence>
<reference evidence="2 3" key="1">
    <citation type="submission" date="2019-05" db="EMBL/GenBank/DDBJ databases">
        <title>Another draft genome of Portunus trituberculatus and its Hox gene families provides insights of decapod evolution.</title>
        <authorList>
            <person name="Jeong J.-H."/>
            <person name="Song I."/>
            <person name="Kim S."/>
            <person name="Choi T."/>
            <person name="Kim D."/>
            <person name="Ryu S."/>
            <person name="Kim W."/>
        </authorList>
    </citation>
    <scope>NUCLEOTIDE SEQUENCE [LARGE SCALE GENOMIC DNA]</scope>
    <source>
        <tissue evidence="2">Muscle</tissue>
    </source>
</reference>
<feature type="region of interest" description="Disordered" evidence="1">
    <location>
        <begin position="1"/>
        <end position="33"/>
    </location>
</feature>
<protein>
    <submittedName>
        <fullName evidence="2">Uncharacterized protein</fullName>
    </submittedName>
</protein>
<accession>A0A5B7HAX6</accession>
<gene>
    <name evidence="2" type="ORF">E2C01_060918</name>
</gene>
<proteinExistence type="predicted"/>
<dbReference type="EMBL" id="VSRR010025238">
    <property type="protein sequence ID" value="MPC66765.1"/>
    <property type="molecule type" value="Genomic_DNA"/>
</dbReference>
<keyword evidence="3" id="KW-1185">Reference proteome</keyword>
<dbReference type="AlphaFoldDB" id="A0A5B7HAX6"/>
<sequence>MTSRVCRDSQQRPLSNRRAITKQRHESSKTMISAQPRPTLVRTCIEAAQTTNSVKMNIFPKENKRKAAQSNDAIKG</sequence>
<evidence type="ECO:0000256" key="1">
    <source>
        <dbReference type="SAM" id="MobiDB-lite"/>
    </source>
</evidence>
<dbReference type="Proteomes" id="UP000324222">
    <property type="component" value="Unassembled WGS sequence"/>
</dbReference>
<evidence type="ECO:0000313" key="2">
    <source>
        <dbReference type="EMBL" id="MPC66765.1"/>
    </source>
</evidence>
<feature type="compositionally biased region" description="Basic and acidic residues" evidence="1">
    <location>
        <begin position="1"/>
        <end position="10"/>
    </location>
</feature>
<name>A0A5B7HAX6_PORTR</name>
<organism evidence="2 3">
    <name type="scientific">Portunus trituberculatus</name>
    <name type="common">Swimming crab</name>
    <name type="synonym">Neptunus trituberculatus</name>
    <dbReference type="NCBI Taxonomy" id="210409"/>
    <lineage>
        <taxon>Eukaryota</taxon>
        <taxon>Metazoa</taxon>
        <taxon>Ecdysozoa</taxon>
        <taxon>Arthropoda</taxon>
        <taxon>Crustacea</taxon>
        <taxon>Multicrustacea</taxon>
        <taxon>Malacostraca</taxon>
        <taxon>Eumalacostraca</taxon>
        <taxon>Eucarida</taxon>
        <taxon>Decapoda</taxon>
        <taxon>Pleocyemata</taxon>
        <taxon>Brachyura</taxon>
        <taxon>Eubrachyura</taxon>
        <taxon>Portunoidea</taxon>
        <taxon>Portunidae</taxon>
        <taxon>Portuninae</taxon>
        <taxon>Portunus</taxon>
    </lineage>
</organism>
<comment type="caution">
    <text evidence="2">The sequence shown here is derived from an EMBL/GenBank/DDBJ whole genome shotgun (WGS) entry which is preliminary data.</text>
</comment>